<dbReference type="Proteomes" id="UP001449657">
    <property type="component" value="Chromosome"/>
</dbReference>
<evidence type="ECO:0000256" key="3">
    <source>
        <dbReference type="ARBA" id="ARBA00012239"/>
    </source>
</evidence>
<accession>A0ABZ2Z470</accession>
<organism evidence="12 13">
    <name type="scientific">Chitinophaga caseinilytica</name>
    <dbReference type="NCBI Taxonomy" id="2267521"/>
    <lineage>
        <taxon>Bacteria</taxon>
        <taxon>Pseudomonadati</taxon>
        <taxon>Bacteroidota</taxon>
        <taxon>Chitinophagia</taxon>
        <taxon>Chitinophagales</taxon>
        <taxon>Chitinophagaceae</taxon>
        <taxon>Chitinophaga</taxon>
    </lineage>
</organism>
<protein>
    <recommendedName>
        <fullName evidence="3">cysteine desulfurase</fullName>
        <ecNumber evidence="3">2.8.1.7</ecNumber>
    </recommendedName>
</protein>
<comment type="similarity">
    <text evidence="2">Belongs to the class-V pyridoxal-phosphate-dependent aminotransferase family. NifS/IscS subfamily.</text>
</comment>
<dbReference type="InterPro" id="IPR000192">
    <property type="entry name" value="Aminotrans_V_dom"/>
</dbReference>
<evidence type="ECO:0000256" key="7">
    <source>
        <dbReference type="ARBA" id="ARBA00023004"/>
    </source>
</evidence>
<keyword evidence="5" id="KW-0479">Metal-binding</keyword>
<evidence type="ECO:0000256" key="6">
    <source>
        <dbReference type="ARBA" id="ARBA00022898"/>
    </source>
</evidence>
<keyword evidence="7" id="KW-0408">Iron</keyword>
<evidence type="ECO:0000313" key="12">
    <source>
        <dbReference type="EMBL" id="WZN47056.1"/>
    </source>
</evidence>
<gene>
    <name evidence="12" type="ORF">WJU22_02535</name>
</gene>
<dbReference type="PANTHER" id="PTHR11601">
    <property type="entry name" value="CYSTEINE DESULFURYLASE FAMILY MEMBER"/>
    <property type="match status" value="1"/>
</dbReference>
<keyword evidence="8" id="KW-0411">Iron-sulfur</keyword>
<dbReference type="EC" id="2.8.1.7" evidence="3"/>
<evidence type="ECO:0000256" key="10">
    <source>
        <dbReference type="RuleBase" id="RU004504"/>
    </source>
</evidence>
<dbReference type="PROSITE" id="PS00595">
    <property type="entry name" value="AA_TRANSFER_CLASS_5"/>
    <property type="match status" value="1"/>
</dbReference>
<dbReference type="PANTHER" id="PTHR11601:SF34">
    <property type="entry name" value="CYSTEINE DESULFURASE"/>
    <property type="match status" value="1"/>
</dbReference>
<evidence type="ECO:0000256" key="1">
    <source>
        <dbReference type="ARBA" id="ARBA00001933"/>
    </source>
</evidence>
<evidence type="ECO:0000256" key="5">
    <source>
        <dbReference type="ARBA" id="ARBA00022723"/>
    </source>
</evidence>
<keyword evidence="13" id="KW-1185">Reference proteome</keyword>
<evidence type="ECO:0000256" key="8">
    <source>
        <dbReference type="ARBA" id="ARBA00023014"/>
    </source>
</evidence>
<reference evidence="12 13" key="1">
    <citation type="submission" date="2024-03" db="EMBL/GenBank/DDBJ databases">
        <title>Chitinophaga caseinilytica sp. nov., a casein hydrolysing bacterium isolated from forest soil.</title>
        <authorList>
            <person name="Lee D.S."/>
            <person name="Han D.M."/>
            <person name="Baek J.H."/>
            <person name="Choi D.G."/>
            <person name="Jeon J.H."/>
            <person name="Jeon C.O."/>
        </authorList>
    </citation>
    <scope>NUCLEOTIDE SEQUENCE [LARGE SCALE GENOMIC DNA]</scope>
    <source>
        <strain evidence="12 13">KACC 19118</strain>
    </source>
</reference>
<dbReference type="Gene3D" id="3.40.640.10">
    <property type="entry name" value="Type I PLP-dependent aspartate aminotransferase-like (Major domain)"/>
    <property type="match status" value="1"/>
</dbReference>
<dbReference type="RefSeq" id="WP_341841719.1">
    <property type="nucleotide sequence ID" value="NZ_CP149792.1"/>
</dbReference>
<proteinExistence type="inferred from homology"/>
<evidence type="ECO:0000256" key="2">
    <source>
        <dbReference type="ARBA" id="ARBA00006490"/>
    </source>
</evidence>
<sequence>MQTLPVYLDNNATTPCDPRVLEAMLPYFTTHFGNAASRAHAWGWTAEEAVQQAREEVAALIGAEPQEIVFTSGATEALNLALKGAAEAYAVKGKHFITLQTEHKAVLDTCRHLEKLGAEVTYLPVDGRGTVNPDDLKAAIRPDTVLAAVLYANNETGVIQPIADISGILGEHGVLLLTDATQAAGKIPLDATSEGIGMLALSAHKLYGPKGAGALFVRRRSPRVRLAAQMDGGGHERGMRSGTLNVPGIVGLGKACAIAADEMAGEALRMAALRDRLEKALIEKTGARVNGEGAPRLPHVSNLQFPDVRGADLLRGVTREIAVSSGSACTSANPEPSHVLMAMGVSEELAHSSLRFGLGRFTTEADVDRAIETVNHTVRSLHAIYNQ</sequence>
<evidence type="ECO:0000313" key="13">
    <source>
        <dbReference type="Proteomes" id="UP001449657"/>
    </source>
</evidence>
<name>A0ABZ2Z470_9BACT</name>
<keyword evidence="4" id="KW-0808">Transferase</keyword>
<dbReference type="SUPFAM" id="SSF53383">
    <property type="entry name" value="PLP-dependent transferases"/>
    <property type="match status" value="1"/>
</dbReference>
<dbReference type="InterPro" id="IPR016454">
    <property type="entry name" value="Cysteine_dSase"/>
</dbReference>
<feature type="domain" description="Aminotransferase class V" evidence="11">
    <location>
        <begin position="6"/>
        <end position="369"/>
    </location>
</feature>
<evidence type="ECO:0000259" key="11">
    <source>
        <dbReference type="Pfam" id="PF00266"/>
    </source>
</evidence>
<comment type="cofactor">
    <cofactor evidence="1 10">
        <name>pyridoxal 5'-phosphate</name>
        <dbReference type="ChEBI" id="CHEBI:597326"/>
    </cofactor>
</comment>
<dbReference type="GO" id="GO:0008483">
    <property type="term" value="F:transaminase activity"/>
    <property type="evidence" value="ECO:0007669"/>
    <property type="project" value="UniProtKB-KW"/>
</dbReference>
<evidence type="ECO:0000256" key="4">
    <source>
        <dbReference type="ARBA" id="ARBA00022679"/>
    </source>
</evidence>
<dbReference type="Gene3D" id="3.90.1150.10">
    <property type="entry name" value="Aspartate Aminotransferase, domain 1"/>
    <property type="match status" value="1"/>
</dbReference>
<dbReference type="EMBL" id="CP150096">
    <property type="protein sequence ID" value="WZN47056.1"/>
    <property type="molecule type" value="Genomic_DNA"/>
</dbReference>
<dbReference type="InterPro" id="IPR015424">
    <property type="entry name" value="PyrdxlP-dep_Trfase"/>
</dbReference>
<comment type="catalytic activity">
    <reaction evidence="9">
        <text>(sulfur carrier)-H + L-cysteine = (sulfur carrier)-SH + L-alanine</text>
        <dbReference type="Rhea" id="RHEA:43892"/>
        <dbReference type="Rhea" id="RHEA-COMP:14737"/>
        <dbReference type="Rhea" id="RHEA-COMP:14739"/>
        <dbReference type="ChEBI" id="CHEBI:29917"/>
        <dbReference type="ChEBI" id="CHEBI:35235"/>
        <dbReference type="ChEBI" id="CHEBI:57972"/>
        <dbReference type="ChEBI" id="CHEBI:64428"/>
        <dbReference type="EC" id="2.8.1.7"/>
    </reaction>
</comment>
<dbReference type="InterPro" id="IPR015421">
    <property type="entry name" value="PyrdxlP-dep_Trfase_major"/>
</dbReference>
<dbReference type="InterPro" id="IPR020578">
    <property type="entry name" value="Aminotrans_V_PyrdxlP_BS"/>
</dbReference>
<keyword evidence="6" id="KW-0663">Pyridoxal phosphate</keyword>
<dbReference type="PIRSF" id="PIRSF005572">
    <property type="entry name" value="NifS"/>
    <property type="match status" value="1"/>
</dbReference>
<dbReference type="Pfam" id="PF00266">
    <property type="entry name" value="Aminotran_5"/>
    <property type="match status" value="1"/>
</dbReference>
<keyword evidence="12" id="KW-0032">Aminotransferase</keyword>
<evidence type="ECO:0000256" key="9">
    <source>
        <dbReference type="ARBA" id="ARBA00050776"/>
    </source>
</evidence>
<dbReference type="InterPro" id="IPR015422">
    <property type="entry name" value="PyrdxlP-dep_Trfase_small"/>
</dbReference>